<proteinExistence type="predicted"/>
<comment type="subcellular location">
    <subcellularLocation>
        <location evidence="2">Cell inner membrane</location>
        <topology evidence="2">Multi-pass membrane protein</topology>
    </subcellularLocation>
</comment>
<reference evidence="18 19" key="1">
    <citation type="submission" date="2020-08" db="EMBL/GenBank/DDBJ databases">
        <title>Genome sequence of Rhizobiales bacterium strain IZ6.</title>
        <authorList>
            <person name="Nakai R."/>
            <person name="Naganuma T."/>
        </authorList>
    </citation>
    <scope>NUCLEOTIDE SEQUENCE [LARGE SCALE GENOMIC DNA]</scope>
    <source>
        <strain evidence="18 19">IZ6</strain>
    </source>
</reference>
<dbReference type="KEGG" id="tso:IZ6_08550"/>
<protein>
    <recommendedName>
        <fullName evidence="3">histidine kinase</fullName>
        <ecNumber evidence="3">2.7.13.3</ecNumber>
    </recommendedName>
</protein>
<dbReference type="SUPFAM" id="SSF55874">
    <property type="entry name" value="ATPase domain of HSP90 chaperone/DNA topoisomerase II/histidine kinase"/>
    <property type="match status" value="1"/>
</dbReference>
<dbReference type="PRINTS" id="PR00344">
    <property type="entry name" value="BCTRLSENSOR"/>
</dbReference>
<keyword evidence="8 15" id="KW-0812">Transmembrane</keyword>
<evidence type="ECO:0000256" key="7">
    <source>
        <dbReference type="ARBA" id="ARBA00022679"/>
    </source>
</evidence>
<evidence type="ECO:0000313" key="19">
    <source>
        <dbReference type="Proteomes" id="UP000515317"/>
    </source>
</evidence>
<dbReference type="SMART" id="SM00304">
    <property type="entry name" value="HAMP"/>
    <property type="match status" value="1"/>
</dbReference>
<organism evidence="18 19">
    <name type="scientific">Terrihabitans soli</name>
    <dbReference type="NCBI Taxonomy" id="708113"/>
    <lineage>
        <taxon>Bacteria</taxon>
        <taxon>Pseudomonadati</taxon>
        <taxon>Pseudomonadota</taxon>
        <taxon>Alphaproteobacteria</taxon>
        <taxon>Hyphomicrobiales</taxon>
        <taxon>Terrihabitans</taxon>
    </lineage>
</organism>
<dbReference type="InterPro" id="IPR036097">
    <property type="entry name" value="HisK_dim/P_sf"/>
</dbReference>
<feature type="domain" description="HAMP" evidence="17">
    <location>
        <begin position="198"/>
        <end position="250"/>
    </location>
</feature>
<evidence type="ECO:0000259" key="16">
    <source>
        <dbReference type="PROSITE" id="PS50109"/>
    </source>
</evidence>
<dbReference type="Pfam" id="PF02518">
    <property type="entry name" value="HATPase_c"/>
    <property type="match status" value="1"/>
</dbReference>
<dbReference type="InterPro" id="IPR003594">
    <property type="entry name" value="HATPase_dom"/>
</dbReference>
<dbReference type="GO" id="GO:0005524">
    <property type="term" value="F:ATP binding"/>
    <property type="evidence" value="ECO:0007669"/>
    <property type="project" value="UniProtKB-KW"/>
</dbReference>
<evidence type="ECO:0000256" key="10">
    <source>
        <dbReference type="ARBA" id="ARBA00022777"/>
    </source>
</evidence>
<evidence type="ECO:0000256" key="13">
    <source>
        <dbReference type="ARBA" id="ARBA00023012"/>
    </source>
</evidence>
<dbReference type="CDD" id="cd00082">
    <property type="entry name" value="HisKA"/>
    <property type="match status" value="1"/>
</dbReference>
<dbReference type="AlphaFoldDB" id="A0A6S6QT49"/>
<dbReference type="PROSITE" id="PS50109">
    <property type="entry name" value="HIS_KIN"/>
    <property type="match status" value="1"/>
</dbReference>
<keyword evidence="4" id="KW-1003">Cell membrane</keyword>
<dbReference type="Proteomes" id="UP000515317">
    <property type="component" value="Chromosome"/>
</dbReference>
<evidence type="ECO:0000313" key="18">
    <source>
        <dbReference type="EMBL" id="BCJ90120.1"/>
    </source>
</evidence>
<evidence type="ECO:0000256" key="4">
    <source>
        <dbReference type="ARBA" id="ARBA00022475"/>
    </source>
</evidence>
<keyword evidence="11" id="KW-0067">ATP-binding</keyword>
<keyword evidence="10 18" id="KW-0418">Kinase</keyword>
<accession>A0A6S6QT49</accession>
<name>A0A6S6QT49_9HYPH</name>
<dbReference type="Pfam" id="PF00672">
    <property type="entry name" value="HAMP"/>
    <property type="match status" value="1"/>
</dbReference>
<dbReference type="InterPro" id="IPR003660">
    <property type="entry name" value="HAMP_dom"/>
</dbReference>
<evidence type="ECO:0000256" key="15">
    <source>
        <dbReference type="SAM" id="Phobius"/>
    </source>
</evidence>
<keyword evidence="9" id="KW-0547">Nucleotide-binding</keyword>
<feature type="domain" description="Histidine kinase" evidence="16">
    <location>
        <begin position="258"/>
        <end position="453"/>
    </location>
</feature>
<evidence type="ECO:0000259" key="17">
    <source>
        <dbReference type="PROSITE" id="PS50885"/>
    </source>
</evidence>
<dbReference type="GO" id="GO:0005886">
    <property type="term" value="C:plasma membrane"/>
    <property type="evidence" value="ECO:0007669"/>
    <property type="project" value="UniProtKB-SubCell"/>
</dbReference>
<dbReference type="GO" id="GO:0000155">
    <property type="term" value="F:phosphorelay sensor kinase activity"/>
    <property type="evidence" value="ECO:0007669"/>
    <property type="project" value="InterPro"/>
</dbReference>
<evidence type="ECO:0000256" key="11">
    <source>
        <dbReference type="ARBA" id="ARBA00022840"/>
    </source>
</evidence>
<evidence type="ECO:0000256" key="12">
    <source>
        <dbReference type="ARBA" id="ARBA00022989"/>
    </source>
</evidence>
<dbReference type="SUPFAM" id="SSF47384">
    <property type="entry name" value="Homodimeric domain of signal transducing histidine kinase"/>
    <property type="match status" value="1"/>
</dbReference>
<dbReference type="Pfam" id="PF00512">
    <property type="entry name" value="HisKA"/>
    <property type="match status" value="1"/>
</dbReference>
<dbReference type="Gene3D" id="3.30.565.10">
    <property type="entry name" value="Histidine kinase-like ATPase, C-terminal domain"/>
    <property type="match status" value="1"/>
</dbReference>
<dbReference type="Gene3D" id="1.10.287.130">
    <property type="match status" value="1"/>
</dbReference>
<evidence type="ECO:0000256" key="3">
    <source>
        <dbReference type="ARBA" id="ARBA00012438"/>
    </source>
</evidence>
<dbReference type="EC" id="2.7.13.3" evidence="3"/>
<keyword evidence="14 15" id="KW-0472">Membrane</keyword>
<keyword evidence="7" id="KW-0808">Transferase</keyword>
<keyword evidence="13" id="KW-0902">Two-component regulatory system</keyword>
<feature type="transmembrane region" description="Helical" evidence="15">
    <location>
        <begin position="34"/>
        <end position="53"/>
    </location>
</feature>
<keyword evidence="19" id="KW-1185">Reference proteome</keyword>
<evidence type="ECO:0000256" key="2">
    <source>
        <dbReference type="ARBA" id="ARBA00004429"/>
    </source>
</evidence>
<evidence type="ECO:0000256" key="5">
    <source>
        <dbReference type="ARBA" id="ARBA00022519"/>
    </source>
</evidence>
<dbReference type="InterPro" id="IPR004358">
    <property type="entry name" value="Sig_transdc_His_kin-like_C"/>
</dbReference>
<evidence type="ECO:0000256" key="14">
    <source>
        <dbReference type="ARBA" id="ARBA00023136"/>
    </source>
</evidence>
<dbReference type="InterPro" id="IPR005467">
    <property type="entry name" value="His_kinase_dom"/>
</dbReference>
<evidence type="ECO:0000256" key="9">
    <source>
        <dbReference type="ARBA" id="ARBA00022741"/>
    </source>
</evidence>
<dbReference type="PANTHER" id="PTHR44936:SF5">
    <property type="entry name" value="SENSOR HISTIDINE KINASE ENVZ"/>
    <property type="match status" value="1"/>
</dbReference>
<keyword evidence="5" id="KW-0997">Cell inner membrane</keyword>
<dbReference type="PANTHER" id="PTHR44936">
    <property type="entry name" value="SENSOR PROTEIN CREC"/>
    <property type="match status" value="1"/>
</dbReference>
<sequence length="453" mass="50385">MTAPVHTARTPVQRERSRWRLGAIMPKGLYTRSLLIVVLPMLLLQSVVALVFMERHWELTTQRLSQAVAQDISAIIDLYSELRDPDDRRKLTEIASRELGLDISFLPNQALPAPKSAPLFFILDRVLSEEIAQRTDRPFSVDSQSEPRRVEVQVKLENEILRVRTRIGRAYASNSHIFLVWMVVASAILIAVSILFLRNQIKPILHLANAAENLGKGRDVADFTPRGAAEVRRATQAFFAMRDRIHRQIEQRTTMLAGVSHDLRTVLTRLRLQIALMKGKETQDLEADIDEMERMLEGYLAFARGDAGETAKPLDIASLLDEIGSDAERTGKSISVEFEGPPVVTARPDALKRAITNLVINASRFGGTVKVEGRHEKAQLVVTVDDDGPGIPGDKYEEVFRPFLRLDEARNLDHPGSGLGLTIARDIARGHGGDVILSKSPLGGLRAQFSIPV</sequence>
<dbReference type="SMART" id="SM00388">
    <property type="entry name" value="HisKA"/>
    <property type="match status" value="1"/>
</dbReference>
<dbReference type="PROSITE" id="PS50885">
    <property type="entry name" value="HAMP"/>
    <property type="match status" value="1"/>
</dbReference>
<dbReference type="InterPro" id="IPR050980">
    <property type="entry name" value="2C_sensor_his_kinase"/>
</dbReference>
<keyword evidence="12 15" id="KW-1133">Transmembrane helix</keyword>
<dbReference type="InterPro" id="IPR003661">
    <property type="entry name" value="HisK_dim/P_dom"/>
</dbReference>
<evidence type="ECO:0000256" key="6">
    <source>
        <dbReference type="ARBA" id="ARBA00022553"/>
    </source>
</evidence>
<evidence type="ECO:0000256" key="1">
    <source>
        <dbReference type="ARBA" id="ARBA00000085"/>
    </source>
</evidence>
<dbReference type="EMBL" id="AP023361">
    <property type="protein sequence ID" value="BCJ90120.1"/>
    <property type="molecule type" value="Genomic_DNA"/>
</dbReference>
<dbReference type="SMART" id="SM00387">
    <property type="entry name" value="HATPase_c"/>
    <property type="match status" value="1"/>
</dbReference>
<evidence type="ECO:0000256" key="8">
    <source>
        <dbReference type="ARBA" id="ARBA00022692"/>
    </source>
</evidence>
<keyword evidence="6" id="KW-0597">Phosphoprotein</keyword>
<comment type="catalytic activity">
    <reaction evidence="1">
        <text>ATP + protein L-histidine = ADP + protein N-phospho-L-histidine.</text>
        <dbReference type="EC" id="2.7.13.3"/>
    </reaction>
</comment>
<dbReference type="InterPro" id="IPR036890">
    <property type="entry name" value="HATPase_C_sf"/>
</dbReference>
<dbReference type="RefSeq" id="WP_222876773.1">
    <property type="nucleotide sequence ID" value="NZ_AP023361.1"/>
</dbReference>
<gene>
    <name evidence="18" type="ORF">IZ6_08550</name>
</gene>
<feature type="transmembrane region" description="Helical" evidence="15">
    <location>
        <begin position="176"/>
        <end position="197"/>
    </location>
</feature>